<sequence length="511" mass="57902">MFVIGEQISLDLYSDGGISRWIAAGTKGLLRHTTAHGWLVHNGSTGAFQIDYAEAVLYQVLREYETLLFEQITRVAPADQDRAYREYRVFRNQPRKKSVIEAMTHEPEITALPMDFDADNALINCAGVAVSTDGSMRPSTPEDHFTMSAAVKPETGEPEEFMKFLKWAACGNQELMGWLLTACGTSLFGHYTDRITNFYGQGSNGKGTLLRTLQKIIGDYATTLPRSLVIKEPGSQSRFDKAGLPGKRAAILYDLKPDHGKLNLDELKSIAGDGDGVWVEKKGRDGYSCSLKCKVFIASNDKIPIDSFGKSEKKRFRLVPFNAQFETKNEGLEDSFIPEYGKILNLFMQYAVKYYANGRKMPDCKAIDAATLEYFDEQDLIKQFLEDSDAFTVTNYEPKSEFYAKFERYCLMQQGIRTPMKSKTFTNELEKRGIFTKFRKIDGKSTRVFVRENTETQENLNFELILSREKIIETNTDFNNSCVLVSETTATETENSPYGGKETEREEPEIW</sequence>
<dbReference type="GO" id="GO:0005524">
    <property type="term" value="F:ATP binding"/>
    <property type="evidence" value="ECO:0007669"/>
    <property type="project" value="UniProtKB-KW"/>
</dbReference>
<dbReference type="Pfam" id="PF19263">
    <property type="entry name" value="DUF5906"/>
    <property type="match status" value="1"/>
</dbReference>
<dbReference type="PANTHER" id="PTHR35372">
    <property type="entry name" value="ATP BINDING PROTEIN-RELATED"/>
    <property type="match status" value="1"/>
</dbReference>
<dbReference type="Pfam" id="PF08706">
    <property type="entry name" value="D5_N"/>
    <property type="match status" value="1"/>
</dbReference>
<dbReference type="GO" id="GO:0016787">
    <property type="term" value="F:hydrolase activity"/>
    <property type="evidence" value="ECO:0007669"/>
    <property type="project" value="UniProtKB-KW"/>
</dbReference>
<keyword evidence="2" id="KW-0378">Hydrolase</keyword>
<reference evidence="6 7" key="2">
    <citation type="journal article" date="2011" name="ISME J.">
        <title>RNA-seq reveals cooperative metabolic interactions between two termite-gut spirochete species in co-culture.</title>
        <authorList>
            <person name="Rosenthal A.Z."/>
            <person name="Matson E.G."/>
            <person name="Eldar A."/>
            <person name="Leadbetter J.R."/>
        </authorList>
    </citation>
    <scope>NUCLEOTIDE SEQUENCE [LARGE SCALE GENOMIC DNA]</scope>
    <source>
        <strain evidence="7">ATCC BAA-888 / DSM 13862 / ZAS-9</strain>
    </source>
</reference>
<proteinExistence type="predicted"/>
<dbReference type="EMBL" id="CP001841">
    <property type="protein sequence ID" value="AEF82934.1"/>
    <property type="molecule type" value="Genomic_DNA"/>
</dbReference>
<feature type="region of interest" description="Disordered" evidence="4">
    <location>
        <begin position="489"/>
        <end position="511"/>
    </location>
</feature>
<evidence type="ECO:0000256" key="2">
    <source>
        <dbReference type="ARBA" id="ARBA00022801"/>
    </source>
</evidence>
<evidence type="ECO:0000256" key="3">
    <source>
        <dbReference type="ARBA" id="ARBA00022840"/>
    </source>
</evidence>
<dbReference type="InterPro" id="IPR014015">
    <property type="entry name" value="Helicase_SF3_DNA-vir"/>
</dbReference>
<evidence type="ECO:0000313" key="6">
    <source>
        <dbReference type="EMBL" id="AEF82934.1"/>
    </source>
</evidence>
<dbReference type="InterPro" id="IPR014818">
    <property type="entry name" value="Phage/plasmid_primase_P4_C"/>
</dbReference>
<evidence type="ECO:0000259" key="5">
    <source>
        <dbReference type="PROSITE" id="PS51206"/>
    </source>
</evidence>
<dbReference type="eggNOG" id="COG3378">
    <property type="taxonomic scope" value="Bacteria"/>
</dbReference>
<keyword evidence="7" id="KW-1185">Reference proteome</keyword>
<keyword evidence="1" id="KW-0547">Nucleotide-binding</keyword>
<keyword evidence="3" id="KW-0067">ATP-binding</keyword>
<dbReference type="Gene3D" id="3.40.50.300">
    <property type="entry name" value="P-loop containing nucleotide triphosphate hydrolases"/>
    <property type="match status" value="1"/>
</dbReference>
<dbReference type="PANTHER" id="PTHR35372:SF2">
    <property type="entry name" value="SF3 HELICASE DOMAIN-CONTAINING PROTEIN"/>
    <property type="match status" value="1"/>
</dbReference>
<dbReference type="STRING" id="545695.TREAZ_0594"/>
<evidence type="ECO:0000313" key="7">
    <source>
        <dbReference type="Proteomes" id="UP000009222"/>
    </source>
</evidence>
<reference evidence="7" key="1">
    <citation type="submission" date="2009-12" db="EMBL/GenBank/DDBJ databases">
        <title>Complete sequence of Treponema azotonutricium strain ZAS-9.</title>
        <authorList>
            <person name="Tetu S.G."/>
            <person name="Matson E."/>
            <person name="Ren Q."/>
            <person name="Seshadri R."/>
            <person name="Elbourne L."/>
            <person name="Hassan K.A."/>
            <person name="Durkin A."/>
            <person name="Radune D."/>
            <person name="Mohamoud Y."/>
            <person name="Shay R."/>
            <person name="Jin S."/>
            <person name="Zhang X."/>
            <person name="Lucey K."/>
            <person name="Ballor N.R."/>
            <person name="Ottesen E."/>
            <person name="Rosenthal R."/>
            <person name="Allen A."/>
            <person name="Leadbetter J.R."/>
            <person name="Paulsen I.T."/>
        </authorList>
    </citation>
    <scope>NUCLEOTIDE SEQUENCE [LARGE SCALE GENOMIC DNA]</scope>
    <source>
        <strain evidence="7">ATCC BAA-888 / DSM 13862 / ZAS-9</strain>
    </source>
</reference>
<dbReference type="NCBIfam" id="TIGR01613">
    <property type="entry name" value="primase_Cterm"/>
    <property type="match status" value="1"/>
</dbReference>
<dbReference type="KEGG" id="taz:TREAZ_0594"/>
<gene>
    <name evidence="6" type="ordered locus">TREAZ_0594</name>
</gene>
<protein>
    <submittedName>
        <fullName evidence="6">Phage/plasmid primase, P4 family</fullName>
    </submittedName>
</protein>
<name>F5YBI9_LEAAZ</name>
<accession>F5YBI9</accession>
<organism evidence="6 7">
    <name type="scientific">Leadbettera azotonutricia (strain ATCC BAA-888 / DSM 13862 / ZAS-9)</name>
    <name type="common">Treponema azotonutricium</name>
    <dbReference type="NCBI Taxonomy" id="545695"/>
    <lineage>
        <taxon>Bacteria</taxon>
        <taxon>Pseudomonadati</taxon>
        <taxon>Spirochaetota</taxon>
        <taxon>Spirochaetia</taxon>
        <taxon>Spirochaetales</taxon>
        <taxon>Breznakiellaceae</taxon>
        <taxon>Leadbettera</taxon>
    </lineage>
</organism>
<dbReference type="Proteomes" id="UP000009222">
    <property type="component" value="Chromosome"/>
</dbReference>
<dbReference type="HOGENOM" id="CLU_533098_0_0_12"/>
<evidence type="ECO:0000256" key="1">
    <source>
        <dbReference type="ARBA" id="ARBA00022741"/>
    </source>
</evidence>
<dbReference type="AlphaFoldDB" id="F5YBI9"/>
<evidence type="ECO:0000256" key="4">
    <source>
        <dbReference type="SAM" id="MobiDB-lite"/>
    </source>
</evidence>
<dbReference type="SUPFAM" id="SSF52540">
    <property type="entry name" value="P-loop containing nucleoside triphosphate hydrolases"/>
    <property type="match status" value="1"/>
</dbReference>
<feature type="domain" description="SF3 helicase" evidence="5">
    <location>
        <begin position="156"/>
        <end position="334"/>
    </location>
</feature>
<dbReference type="PROSITE" id="PS51206">
    <property type="entry name" value="SF3_HELICASE_1"/>
    <property type="match status" value="1"/>
</dbReference>
<dbReference type="InParanoid" id="F5YBI9"/>
<dbReference type="InterPro" id="IPR045455">
    <property type="entry name" value="NrS-1_pol-like_helicase"/>
</dbReference>
<dbReference type="InterPro" id="IPR006500">
    <property type="entry name" value="Helicase_put_C_phage/plasmid"/>
</dbReference>
<dbReference type="InterPro" id="IPR027417">
    <property type="entry name" value="P-loop_NTPase"/>
</dbReference>
<dbReference type="InterPro" id="IPR051620">
    <property type="entry name" value="ORF904-like_C"/>
</dbReference>